<name>A0A2T0LM99_9PSEU</name>
<evidence type="ECO:0000259" key="4">
    <source>
        <dbReference type="PROSITE" id="PS01124"/>
    </source>
</evidence>
<keyword evidence="2 5" id="KW-0238">DNA-binding</keyword>
<dbReference type="SMART" id="SM00342">
    <property type="entry name" value="HTH_ARAC"/>
    <property type="match status" value="1"/>
</dbReference>
<comment type="caution">
    <text evidence="5">The sequence shown here is derived from an EMBL/GenBank/DDBJ whole genome shotgun (WGS) entry which is preliminary data.</text>
</comment>
<keyword evidence="6" id="KW-1185">Reference proteome</keyword>
<evidence type="ECO:0000313" key="6">
    <source>
        <dbReference type="Proteomes" id="UP000238362"/>
    </source>
</evidence>
<evidence type="ECO:0000256" key="1">
    <source>
        <dbReference type="ARBA" id="ARBA00023015"/>
    </source>
</evidence>
<evidence type="ECO:0000313" key="5">
    <source>
        <dbReference type="EMBL" id="PRX44132.1"/>
    </source>
</evidence>
<dbReference type="InterPro" id="IPR018060">
    <property type="entry name" value="HTH_AraC"/>
</dbReference>
<dbReference type="PROSITE" id="PS00041">
    <property type="entry name" value="HTH_ARAC_FAMILY_1"/>
    <property type="match status" value="1"/>
</dbReference>
<dbReference type="PANTHER" id="PTHR46796:SF2">
    <property type="entry name" value="TRANSCRIPTIONAL REGULATORY PROTEIN"/>
    <property type="match status" value="1"/>
</dbReference>
<evidence type="ECO:0000256" key="2">
    <source>
        <dbReference type="ARBA" id="ARBA00023125"/>
    </source>
</evidence>
<dbReference type="GO" id="GO:0043565">
    <property type="term" value="F:sequence-specific DNA binding"/>
    <property type="evidence" value="ECO:0007669"/>
    <property type="project" value="InterPro"/>
</dbReference>
<dbReference type="GO" id="GO:0003700">
    <property type="term" value="F:DNA-binding transcription factor activity"/>
    <property type="evidence" value="ECO:0007669"/>
    <property type="project" value="InterPro"/>
</dbReference>
<gene>
    <name evidence="5" type="ORF">B0I33_1129</name>
</gene>
<evidence type="ECO:0000256" key="3">
    <source>
        <dbReference type="ARBA" id="ARBA00023163"/>
    </source>
</evidence>
<dbReference type="Pfam" id="PF12833">
    <property type="entry name" value="HTH_18"/>
    <property type="match status" value="1"/>
</dbReference>
<protein>
    <submittedName>
        <fullName evidence="5">AraC-like DNA-binding protein</fullName>
    </submittedName>
</protein>
<keyword evidence="1" id="KW-0805">Transcription regulation</keyword>
<dbReference type="EMBL" id="PVNH01000012">
    <property type="protein sequence ID" value="PRX44132.1"/>
    <property type="molecule type" value="Genomic_DNA"/>
</dbReference>
<dbReference type="PROSITE" id="PS01124">
    <property type="entry name" value="HTH_ARAC_FAMILY_2"/>
    <property type="match status" value="1"/>
</dbReference>
<dbReference type="InterPro" id="IPR018062">
    <property type="entry name" value="HTH_AraC-typ_CS"/>
</dbReference>
<dbReference type="SUPFAM" id="SSF46689">
    <property type="entry name" value="Homeodomain-like"/>
    <property type="match status" value="1"/>
</dbReference>
<dbReference type="AlphaFoldDB" id="A0A2T0LM99"/>
<reference evidence="5 6" key="1">
    <citation type="submission" date="2018-03" db="EMBL/GenBank/DDBJ databases">
        <title>Genomic Encyclopedia of Type Strains, Phase III (KMG-III): the genomes of soil and plant-associated and newly described type strains.</title>
        <authorList>
            <person name="Whitman W."/>
        </authorList>
    </citation>
    <scope>NUCLEOTIDE SEQUENCE [LARGE SCALE GENOMIC DNA]</scope>
    <source>
        <strain evidence="5 6">CGMCC 4.7125</strain>
    </source>
</reference>
<dbReference type="PANTHER" id="PTHR46796">
    <property type="entry name" value="HTH-TYPE TRANSCRIPTIONAL ACTIVATOR RHAS-RELATED"/>
    <property type="match status" value="1"/>
</dbReference>
<proteinExistence type="predicted"/>
<dbReference type="Gene3D" id="1.10.10.60">
    <property type="entry name" value="Homeodomain-like"/>
    <property type="match status" value="1"/>
</dbReference>
<organism evidence="5 6">
    <name type="scientific">Prauserella shujinwangii</name>
    <dbReference type="NCBI Taxonomy" id="1453103"/>
    <lineage>
        <taxon>Bacteria</taxon>
        <taxon>Bacillati</taxon>
        <taxon>Actinomycetota</taxon>
        <taxon>Actinomycetes</taxon>
        <taxon>Pseudonocardiales</taxon>
        <taxon>Pseudonocardiaceae</taxon>
        <taxon>Prauserella</taxon>
    </lineage>
</organism>
<dbReference type="InterPro" id="IPR050204">
    <property type="entry name" value="AraC_XylS_family_regulators"/>
</dbReference>
<keyword evidence="3" id="KW-0804">Transcription</keyword>
<dbReference type="InterPro" id="IPR009057">
    <property type="entry name" value="Homeodomain-like_sf"/>
</dbReference>
<dbReference type="Proteomes" id="UP000238362">
    <property type="component" value="Unassembled WGS sequence"/>
</dbReference>
<accession>A0A2T0LM99</accession>
<feature type="domain" description="HTH araC/xylS-type" evidence="4">
    <location>
        <begin position="179"/>
        <end position="258"/>
    </location>
</feature>
<sequence>MELATGEGFGVSAVYCREDRPGWSAGEERTGYGVVLVRRGRFRRRWRGAEVGADPALGYVSVPGDEERFAHPHGGDVCTSITVSEELWHATAGEGPLTAERGVYVDARLELAHRRCLAAVGDVRFALAEELLELLAGTVRRLTDRPVPAAAPPGDRALVTAAREAVAAEHPAAEGLFPLAALLGVSPYRLSRAFPRELGVSLTRYRNRARVGRALDRLAAGETDLAALAADLGFADQAHLTRTVRAHLGHTPATLRSLASKGALLPL</sequence>